<sequence length="255" mass="29343">MYIKYNIIYIIYNIILVNSINTYIKNFNTHLLFQTLDLIKIFGRISEISLIGNVIPLNVERLGNLKIKNLKWKSIFKDKNEKLDLETFKNRLYNCSFTWPSDFITNQTTPFLIPLKFRHKYKLKCKCFPVNMEMYYDIKSKLNKDTLNNYIQNLPIHINSIDSTFKALSGEEEKLTIEHIIEYINYHSPLIQMINWNTFISSLPYSSQENTNTQGSSTMGASTVTSMGKGANSTAMECTMGKGANNITAPKGVNS</sequence>
<reference evidence="2 3" key="1">
    <citation type="journal article" date="2005" name="Science">
        <title>Genome of the host-cell transforming parasite Theileria annulata compared with T. parva.</title>
        <authorList>
            <person name="Pain A."/>
            <person name="Renauld H."/>
            <person name="Berriman M."/>
            <person name="Murphy L."/>
            <person name="Yeats C.A."/>
            <person name="Weir W."/>
            <person name="Kerhornou A."/>
            <person name="Aslett M."/>
            <person name="Bishop R."/>
            <person name="Bouchier C."/>
            <person name="Cochet M."/>
            <person name="Coulson R.M.R."/>
            <person name="Cronin A."/>
            <person name="de Villiers E.P."/>
            <person name="Fraser A."/>
            <person name="Fosker N."/>
            <person name="Gardner M."/>
            <person name="Goble A."/>
            <person name="Griffiths-Jones S."/>
            <person name="Harris D.E."/>
            <person name="Katzer F."/>
            <person name="Larke N."/>
            <person name="Lord A."/>
            <person name="Maser P."/>
            <person name="McKellar S."/>
            <person name="Mooney P."/>
            <person name="Morton F."/>
            <person name="Nene V."/>
            <person name="O'Neil S."/>
            <person name="Price C."/>
            <person name="Quail M.A."/>
            <person name="Rabbinowitsch E."/>
            <person name="Rawlings N.D."/>
            <person name="Rutter S."/>
            <person name="Saunders D."/>
            <person name="Seeger K."/>
            <person name="Shah T."/>
            <person name="Squares R."/>
            <person name="Squares S."/>
            <person name="Tivey A."/>
            <person name="Walker A.R."/>
            <person name="Woodward J."/>
            <person name="Dobbelaere D.A.E."/>
            <person name="Langsley G."/>
            <person name="Rajandream M.A."/>
            <person name="McKeever D."/>
            <person name="Shiels B."/>
            <person name="Tait A."/>
            <person name="Barrell B.G."/>
            <person name="Hall N."/>
        </authorList>
    </citation>
    <scope>NUCLEOTIDE SEQUENCE [LARGE SCALE GENOMIC DNA]</scope>
    <source>
        <strain evidence="3">Ankara</strain>
    </source>
</reference>
<evidence type="ECO:0000313" key="2">
    <source>
        <dbReference type="EMBL" id="CAI75709.1"/>
    </source>
</evidence>
<evidence type="ECO:0000313" key="3">
    <source>
        <dbReference type="Proteomes" id="UP000001950"/>
    </source>
</evidence>
<dbReference type="EMBL" id="CR940352">
    <property type="protein sequence ID" value="CAI75709.1"/>
    <property type="molecule type" value="Genomic_DNA"/>
</dbReference>
<gene>
    <name evidence="2" type="ORF">TA04835</name>
</gene>
<keyword evidence="1" id="KW-0812">Transmembrane</keyword>
<keyword evidence="1" id="KW-0472">Membrane</keyword>
<dbReference type="OMA" id="FEWPLTI"/>
<dbReference type="Proteomes" id="UP000001950">
    <property type="component" value="Chromosome 3"/>
</dbReference>
<accession>Q4UBU2</accession>
<name>Q4UBU2_THEAN</name>
<dbReference type="FunCoup" id="Q4UBU2">
    <property type="interactions" value="12"/>
</dbReference>
<dbReference type="RefSeq" id="XP_955185.1">
    <property type="nucleotide sequence ID" value="XM_950092.1"/>
</dbReference>
<feature type="transmembrane region" description="Helical" evidence="1">
    <location>
        <begin position="6"/>
        <end position="24"/>
    </location>
</feature>
<dbReference type="eggNOG" id="ENOG502T1KK">
    <property type="taxonomic scope" value="Eukaryota"/>
</dbReference>
<proteinExistence type="predicted"/>
<organism evidence="2 3">
    <name type="scientific">Theileria annulata</name>
    <dbReference type="NCBI Taxonomy" id="5874"/>
    <lineage>
        <taxon>Eukaryota</taxon>
        <taxon>Sar</taxon>
        <taxon>Alveolata</taxon>
        <taxon>Apicomplexa</taxon>
        <taxon>Aconoidasida</taxon>
        <taxon>Piroplasmida</taxon>
        <taxon>Theileriidae</taxon>
        <taxon>Theileria</taxon>
    </lineage>
</organism>
<dbReference type="KEGG" id="tan:TA04835"/>
<protein>
    <submittedName>
        <fullName evidence="2">Uncharacterized protein</fullName>
    </submittedName>
</protein>
<dbReference type="AlphaFoldDB" id="Q4UBU2"/>
<dbReference type="InParanoid" id="Q4UBU2"/>
<keyword evidence="3" id="KW-1185">Reference proteome</keyword>
<dbReference type="OrthoDB" id="361454at2759"/>
<dbReference type="GeneID" id="3865302"/>
<keyword evidence="1" id="KW-1133">Transmembrane helix</keyword>
<dbReference type="VEuPathDB" id="PiroplasmaDB:TA04835"/>
<evidence type="ECO:0000256" key="1">
    <source>
        <dbReference type="SAM" id="Phobius"/>
    </source>
</evidence>